<reference evidence="2" key="2">
    <citation type="submission" date="2015-03" db="EMBL/GenBank/DDBJ databases">
        <authorList>
            <person name="Murphy D."/>
        </authorList>
    </citation>
    <scope>NUCLEOTIDE SEQUENCE [LARGE SCALE GENOMIC DNA]</scope>
    <source>
        <strain evidence="2">IP27925</strain>
    </source>
</reference>
<dbReference type="OrthoDB" id="6474606at2"/>
<evidence type="ECO:0000313" key="3">
    <source>
        <dbReference type="Proteomes" id="UP000040088"/>
    </source>
</evidence>
<dbReference type="Proteomes" id="UP000040088">
    <property type="component" value="Unassembled WGS sequence"/>
</dbReference>
<name>A0A0T9U6P6_YERAE</name>
<keyword evidence="2" id="KW-0969">Cilium</keyword>
<dbReference type="GeneID" id="61903287"/>
<sequence length="109" mass="12422">MESIVLINDLSVTLQQAVVQQDLAQIESLDERITQLLASPAGQENSQTRALAVMRLKEIYQQAYYYCQQESQRLKAEILRLREEQEGVTAYAAVAISAYQNMAQEERAR</sequence>
<keyword evidence="2" id="KW-0966">Cell projection</keyword>
<evidence type="ECO:0000313" key="2">
    <source>
        <dbReference type="EMBL" id="CNL22079.1"/>
    </source>
</evidence>
<dbReference type="Proteomes" id="UP000069914">
    <property type="component" value="Chromosome"/>
</dbReference>
<evidence type="ECO:0000313" key="1">
    <source>
        <dbReference type="EMBL" id="AKP33096.1"/>
    </source>
</evidence>
<reference evidence="3" key="3">
    <citation type="submission" date="2015-03" db="EMBL/GenBank/DDBJ databases">
        <authorList>
            <consortium name="Pathogen Informatics"/>
        </authorList>
    </citation>
    <scope>NUCLEOTIDE SEQUENCE [LARGE SCALE GENOMIC DNA]</scope>
    <source>
        <strain evidence="3">IP27925</strain>
    </source>
</reference>
<accession>A0A0T9U6P6</accession>
<dbReference type="AlphaFoldDB" id="A0A0T9U6P6"/>
<dbReference type="EMBL" id="CQEM01000009">
    <property type="protein sequence ID" value="CNL22079.1"/>
    <property type="molecule type" value="Genomic_DNA"/>
</dbReference>
<protein>
    <submittedName>
        <fullName evidence="2">Putative flagellar protein lafD</fullName>
    </submittedName>
</protein>
<organism evidence="2 3">
    <name type="scientific">Yersinia aleksiciae</name>
    <dbReference type="NCBI Taxonomy" id="263819"/>
    <lineage>
        <taxon>Bacteria</taxon>
        <taxon>Pseudomonadati</taxon>
        <taxon>Pseudomonadota</taxon>
        <taxon>Gammaproteobacteria</taxon>
        <taxon>Enterobacterales</taxon>
        <taxon>Yersiniaceae</taxon>
        <taxon>Yersinia</taxon>
    </lineage>
</organism>
<dbReference type="RefSeq" id="WP_048617652.1">
    <property type="nucleotide sequence ID" value="NZ_CABHQI010000209.1"/>
</dbReference>
<proteinExistence type="predicted"/>
<keyword evidence="2" id="KW-0282">Flagellum</keyword>
<evidence type="ECO:0000313" key="4">
    <source>
        <dbReference type="Proteomes" id="UP000069914"/>
    </source>
</evidence>
<dbReference type="KEGG" id="yak:ACZ76_05820"/>
<dbReference type="EMBL" id="CP011975">
    <property type="protein sequence ID" value="AKP33096.1"/>
    <property type="molecule type" value="Genomic_DNA"/>
</dbReference>
<keyword evidence="4" id="KW-1185">Reference proteome</keyword>
<gene>
    <name evidence="1" type="ORF">ACZ76_05820</name>
    <name evidence="2" type="ORF">ERS008460_02241</name>
</gene>
<reference evidence="1 4" key="1">
    <citation type="journal article" date="2015" name="Genome Announc.">
        <title>De Novo Genome Sequence of Yersinia aleksiciae Y159T.</title>
        <authorList>
            <person name="Sprague L.D."/>
            <person name="Neubauer H."/>
        </authorList>
    </citation>
    <scope>NUCLEOTIDE SEQUENCE [LARGE SCALE GENOMIC DNA]</scope>
    <source>
        <strain evidence="1 4">159</strain>
    </source>
</reference>